<evidence type="ECO:0000256" key="6">
    <source>
        <dbReference type="ARBA" id="ARBA00023136"/>
    </source>
</evidence>
<feature type="transmembrane region" description="Helical" evidence="7">
    <location>
        <begin position="12"/>
        <end position="29"/>
    </location>
</feature>
<dbReference type="InterPro" id="IPR035952">
    <property type="entry name" value="Rhomboid-like_sf"/>
</dbReference>
<dbReference type="InterPro" id="IPR050925">
    <property type="entry name" value="Rhomboid_protease_S54"/>
</dbReference>
<evidence type="ECO:0000259" key="8">
    <source>
        <dbReference type="Pfam" id="PF01694"/>
    </source>
</evidence>
<evidence type="ECO:0000256" key="4">
    <source>
        <dbReference type="ARBA" id="ARBA00022801"/>
    </source>
</evidence>
<feature type="transmembrane region" description="Helical" evidence="7">
    <location>
        <begin position="157"/>
        <end position="173"/>
    </location>
</feature>
<accession>A0A1M7KNP6</accession>
<feature type="transmembrane region" description="Helical" evidence="7">
    <location>
        <begin position="179"/>
        <end position="199"/>
    </location>
</feature>
<dbReference type="Pfam" id="PF01694">
    <property type="entry name" value="Rhomboid"/>
    <property type="match status" value="1"/>
</dbReference>
<comment type="subcellular location">
    <subcellularLocation>
        <location evidence="1">Membrane</location>
        <topology evidence="1">Multi-pass membrane protein</topology>
    </subcellularLocation>
</comment>
<dbReference type="GO" id="GO:0004252">
    <property type="term" value="F:serine-type endopeptidase activity"/>
    <property type="evidence" value="ECO:0007669"/>
    <property type="project" value="InterPro"/>
</dbReference>
<dbReference type="GO" id="GO:0016020">
    <property type="term" value="C:membrane"/>
    <property type="evidence" value="ECO:0007669"/>
    <property type="project" value="UniProtKB-SubCell"/>
</dbReference>
<feature type="domain" description="Peptidase S54 rhomboid" evidence="8">
    <location>
        <begin position="64"/>
        <end position="196"/>
    </location>
</feature>
<dbReference type="SUPFAM" id="SSF144091">
    <property type="entry name" value="Rhomboid-like"/>
    <property type="match status" value="1"/>
</dbReference>
<dbReference type="OrthoDB" id="9813074at2"/>
<dbReference type="GO" id="GO:0006508">
    <property type="term" value="P:proteolysis"/>
    <property type="evidence" value="ECO:0007669"/>
    <property type="project" value="UniProtKB-KW"/>
</dbReference>
<name>A0A1M7KNP6_9FIRM</name>
<proteinExistence type="inferred from homology"/>
<dbReference type="Gene3D" id="1.20.1540.10">
    <property type="entry name" value="Rhomboid-like"/>
    <property type="match status" value="1"/>
</dbReference>
<keyword evidence="4" id="KW-0378">Hydrolase</keyword>
<feature type="transmembrane region" description="Helical" evidence="7">
    <location>
        <begin position="65"/>
        <end position="92"/>
    </location>
</feature>
<comment type="similarity">
    <text evidence="2">Belongs to the peptidase S54 family.</text>
</comment>
<feature type="transmembrane region" description="Helical" evidence="7">
    <location>
        <begin position="104"/>
        <end position="122"/>
    </location>
</feature>
<dbReference type="STRING" id="1120996.SAMN02746066_02840"/>
<keyword evidence="5 7" id="KW-1133">Transmembrane helix</keyword>
<keyword evidence="10" id="KW-1185">Reference proteome</keyword>
<dbReference type="AlphaFoldDB" id="A0A1M7KNP6"/>
<evidence type="ECO:0000313" key="10">
    <source>
        <dbReference type="Proteomes" id="UP000184038"/>
    </source>
</evidence>
<dbReference type="Proteomes" id="UP000184038">
    <property type="component" value="Unassembled WGS sequence"/>
</dbReference>
<organism evidence="9 10">
    <name type="scientific">Anaerosporobacter mobilis DSM 15930</name>
    <dbReference type="NCBI Taxonomy" id="1120996"/>
    <lineage>
        <taxon>Bacteria</taxon>
        <taxon>Bacillati</taxon>
        <taxon>Bacillota</taxon>
        <taxon>Clostridia</taxon>
        <taxon>Lachnospirales</taxon>
        <taxon>Lachnospiraceae</taxon>
        <taxon>Anaerosporobacter</taxon>
    </lineage>
</organism>
<evidence type="ECO:0000256" key="2">
    <source>
        <dbReference type="ARBA" id="ARBA00009045"/>
    </source>
</evidence>
<gene>
    <name evidence="9" type="ORF">SAMN02746066_02840</name>
</gene>
<evidence type="ECO:0000256" key="7">
    <source>
        <dbReference type="SAM" id="Phobius"/>
    </source>
</evidence>
<keyword evidence="6 7" id="KW-0472">Membrane</keyword>
<evidence type="ECO:0000256" key="5">
    <source>
        <dbReference type="ARBA" id="ARBA00022989"/>
    </source>
</evidence>
<sequence length="222" mass="24754">MKRRNSKSTYRIISLIIVVFLIDFLVLNQEGTKVLSVDHLWLGNQWGYLTKYGRLLNVSAMSPEWWRLLTCMFLHAGIPHLVVNCIGLYSIGSIVEQRFGGKKLLMIYLLSGIGSAMITMLVTYGSVGASGAIYGIGGTLLILIIKDRKNSWSTQPLLKKLIIVAYLIVPNLSGVNTLIAHETGLIIGILFGLVLVASVREDRSKEQAREKHMKIIAEEERL</sequence>
<dbReference type="PANTHER" id="PTHR43731">
    <property type="entry name" value="RHOMBOID PROTEASE"/>
    <property type="match status" value="1"/>
</dbReference>
<dbReference type="InterPro" id="IPR022764">
    <property type="entry name" value="Peptidase_S54_rhomboid_dom"/>
</dbReference>
<evidence type="ECO:0000313" key="9">
    <source>
        <dbReference type="EMBL" id="SHM66923.1"/>
    </source>
</evidence>
<keyword evidence="3 7" id="KW-0812">Transmembrane</keyword>
<feature type="transmembrane region" description="Helical" evidence="7">
    <location>
        <begin position="128"/>
        <end position="145"/>
    </location>
</feature>
<evidence type="ECO:0000256" key="3">
    <source>
        <dbReference type="ARBA" id="ARBA00022692"/>
    </source>
</evidence>
<evidence type="ECO:0000256" key="1">
    <source>
        <dbReference type="ARBA" id="ARBA00004141"/>
    </source>
</evidence>
<dbReference type="RefSeq" id="WP_073288825.1">
    <property type="nucleotide sequence ID" value="NZ_FRCP01000014.1"/>
</dbReference>
<keyword evidence="9" id="KW-0645">Protease</keyword>
<protein>
    <submittedName>
        <fullName evidence="9">Rhomboid protease GluP</fullName>
    </submittedName>
</protein>
<reference evidence="9 10" key="1">
    <citation type="submission" date="2016-11" db="EMBL/GenBank/DDBJ databases">
        <authorList>
            <person name="Jaros S."/>
            <person name="Januszkiewicz K."/>
            <person name="Wedrychowicz H."/>
        </authorList>
    </citation>
    <scope>NUCLEOTIDE SEQUENCE [LARGE SCALE GENOMIC DNA]</scope>
    <source>
        <strain evidence="9 10">DSM 15930</strain>
    </source>
</reference>
<dbReference type="PANTHER" id="PTHR43731:SF14">
    <property type="entry name" value="PRESENILIN-ASSOCIATED RHOMBOID-LIKE PROTEIN, MITOCHONDRIAL"/>
    <property type="match status" value="1"/>
</dbReference>
<dbReference type="EMBL" id="FRCP01000014">
    <property type="protein sequence ID" value="SHM66923.1"/>
    <property type="molecule type" value="Genomic_DNA"/>
</dbReference>